<dbReference type="PANTHER" id="PTHR39555:SF1">
    <property type="entry name" value="TYPE IV PILUS INNER MEMBRANE COMPONENT PILO"/>
    <property type="match status" value="1"/>
</dbReference>
<dbReference type="Proteomes" id="UP000199758">
    <property type="component" value="Unassembled WGS sequence"/>
</dbReference>
<dbReference type="Pfam" id="PF04350">
    <property type="entry name" value="PilO"/>
    <property type="match status" value="1"/>
</dbReference>
<dbReference type="RefSeq" id="WP_072894341.1">
    <property type="nucleotide sequence ID" value="NZ_FQWZ01000002.1"/>
</dbReference>
<keyword evidence="2" id="KW-1133">Transmembrane helix</keyword>
<accession>A0A1M5LA76</accession>
<proteinExistence type="predicted"/>
<dbReference type="Gene3D" id="3.30.70.60">
    <property type="match status" value="1"/>
</dbReference>
<evidence type="ECO:0000256" key="2">
    <source>
        <dbReference type="SAM" id="Phobius"/>
    </source>
</evidence>
<keyword evidence="2" id="KW-0812">Transmembrane</keyword>
<dbReference type="Gene3D" id="1.10.287.540">
    <property type="entry name" value="Helix hairpin bin"/>
    <property type="match status" value="1"/>
</dbReference>
<keyword evidence="4" id="KW-1185">Reference proteome</keyword>
<name>A0A1M5LA76_9GAMM</name>
<dbReference type="OrthoDB" id="9802133at2"/>
<evidence type="ECO:0000313" key="3">
    <source>
        <dbReference type="EMBL" id="SHG61825.1"/>
    </source>
</evidence>
<dbReference type="AlphaFoldDB" id="A0A1M5LA76"/>
<dbReference type="InterPro" id="IPR007445">
    <property type="entry name" value="PilO"/>
</dbReference>
<protein>
    <submittedName>
        <fullName evidence="3">Type IV pilus assembly protein PilO</fullName>
    </submittedName>
</protein>
<dbReference type="InterPro" id="IPR014717">
    <property type="entry name" value="Transl_elong_EF1B/ribsomal_bS6"/>
</dbReference>
<dbReference type="PIRSF" id="PIRSF016482">
    <property type="entry name" value="PilO"/>
    <property type="match status" value="1"/>
</dbReference>
<sequence length="211" mass="23328">MKLRQVMADLQTLDAQNPGGWPSWVRVAASVLLGIMILAAGLWFAVQPLRDELAAAEAQEVDLRGEFERKQKKVAALDAYKEQLKEMERSFGAMLRQLPSRTEVANLLADISQTRVASALEEELFQPQAEIPRDFYAEIPNRIVVTGSYHEMGAFVSAVAALPRIVTIDEVELKPAGGTAPRGELRMTALAKTYRYLEESEMTPAPKEGGK</sequence>
<organism evidence="3 4">
    <name type="scientific">Hydrocarboniphaga daqingensis</name>
    <dbReference type="NCBI Taxonomy" id="490188"/>
    <lineage>
        <taxon>Bacteria</taxon>
        <taxon>Pseudomonadati</taxon>
        <taxon>Pseudomonadota</taxon>
        <taxon>Gammaproteobacteria</taxon>
        <taxon>Nevskiales</taxon>
        <taxon>Nevskiaceae</taxon>
        <taxon>Hydrocarboniphaga</taxon>
    </lineage>
</organism>
<feature type="coiled-coil region" evidence="1">
    <location>
        <begin position="53"/>
        <end position="97"/>
    </location>
</feature>
<gene>
    <name evidence="3" type="ORF">SAMN04488068_0786</name>
</gene>
<feature type="transmembrane region" description="Helical" evidence="2">
    <location>
        <begin position="24"/>
        <end position="46"/>
    </location>
</feature>
<keyword evidence="1" id="KW-0175">Coiled coil</keyword>
<keyword evidence="2" id="KW-0472">Membrane</keyword>
<dbReference type="GO" id="GO:0043107">
    <property type="term" value="P:type IV pilus-dependent motility"/>
    <property type="evidence" value="ECO:0007669"/>
    <property type="project" value="InterPro"/>
</dbReference>
<evidence type="ECO:0000256" key="1">
    <source>
        <dbReference type="SAM" id="Coils"/>
    </source>
</evidence>
<dbReference type="EMBL" id="FQWZ01000002">
    <property type="protein sequence ID" value="SHG61825.1"/>
    <property type="molecule type" value="Genomic_DNA"/>
</dbReference>
<evidence type="ECO:0000313" key="4">
    <source>
        <dbReference type="Proteomes" id="UP000199758"/>
    </source>
</evidence>
<reference evidence="3 4" key="1">
    <citation type="submission" date="2016-11" db="EMBL/GenBank/DDBJ databases">
        <authorList>
            <person name="Jaros S."/>
            <person name="Januszkiewicz K."/>
            <person name="Wedrychowicz H."/>
        </authorList>
    </citation>
    <scope>NUCLEOTIDE SEQUENCE [LARGE SCALE GENOMIC DNA]</scope>
    <source>
        <strain evidence="3 4">CGMCC 1.7049</strain>
    </source>
</reference>
<dbReference type="GO" id="GO:0043683">
    <property type="term" value="P:type IV pilus assembly"/>
    <property type="evidence" value="ECO:0007669"/>
    <property type="project" value="InterPro"/>
</dbReference>
<dbReference type="PANTHER" id="PTHR39555">
    <property type="entry name" value="FIMBRIAL ASSEMBLY PROTEIN PILO-LIKE PROTEIN-RELATED"/>
    <property type="match status" value="1"/>
</dbReference>
<dbReference type="STRING" id="490188.SAMN04488068_0786"/>